<sequence>MPAYSVSYDKLIAGMVQPVVTQSVIIAQGAVYERGTVLARTGFAPDGTWICTLVSSKAADEAGKTPVGILADVEVDATKGEQRATAYVQGEFNRSALIFAKDDKIDGFEAALNNAKIYTKRVV</sequence>
<evidence type="ECO:0000313" key="1">
    <source>
        <dbReference type="EMBL" id="MCY9765068.1"/>
    </source>
</evidence>
<gene>
    <name evidence="1" type="ORF">M5X12_31730</name>
</gene>
<dbReference type="EMBL" id="JAMDNP010000165">
    <property type="protein sequence ID" value="MCY9765068.1"/>
    <property type="molecule type" value="Genomic_DNA"/>
</dbReference>
<proteinExistence type="predicted"/>
<dbReference type="Pfam" id="PF02924">
    <property type="entry name" value="HDPD"/>
    <property type="match status" value="1"/>
</dbReference>
<dbReference type="RefSeq" id="WP_163978706.1">
    <property type="nucleotide sequence ID" value="NZ_JAKOBS010000035.1"/>
</dbReference>
<reference evidence="1 2" key="1">
    <citation type="submission" date="2022-05" db="EMBL/GenBank/DDBJ databases">
        <title>Genome Sequencing of Bee-Associated Microbes.</title>
        <authorList>
            <person name="Dunlap C."/>
        </authorList>
    </citation>
    <scope>NUCLEOTIDE SEQUENCE [LARGE SCALE GENOMIC DNA]</scope>
    <source>
        <strain evidence="1 2">NRRL B-04010</strain>
    </source>
</reference>
<evidence type="ECO:0000313" key="2">
    <source>
        <dbReference type="Proteomes" id="UP001527181"/>
    </source>
</evidence>
<dbReference type="Proteomes" id="UP001527181">
    <property type="component" value="Unassembled WGS sequence"/>
</dbReference>
<protein>
    <submittedName>
        <fullName evidence="1">Head decoration protein</fullName>
    </submittedName>
</protein>
<organism evidence="1 2">
    <name type="scientific">Paenibacillus alvei</name>
    <name type="common">Bacillus alvei</name>
    <dbReference type="NCBI Taxonomy" id="44250"/>
    <lineage>
        <taxon>Bacteria</taxon>
        <taxon>Bacillati</taxon>
        <taxon>Bacillota</taxon>
        <taxon>Bacilli</taxon>
        <taxon>Bacillales</taxon>
        <taxon>Paenibacillaceae</taxon>
        <taxon>Paenibacillus</taxon>
    </lineage>
</organism>
<name>A0ABT4H7V8_PAEAL</name>
<keyword evidence="2" id="KW-1185">Reference proteome</keyword>
<dbReference type="Gene3D" id="2.40.300.10">
    <property type="entry name" value="Head decoration protein D"/>
    <property type="match status" value="1"/>
</dbReference>
<accession>A0ABT4H7V8</accession>
<dbReference type="InterPro" id="IPR004195">
    <property type="entry name" value="Head_decoration_D"/>
</dbReference>
<comment type="caution">
    <text evidence="1">The sequence shown here is derived from an EMBL/GenBank/DDBJ whole genome shotgun (WGS) entry which is preliminary data.</text>
</comment>